<reference evidence="1 2" key="1">
    <citation type="journal article" date="2015" name="Environ. Microbiol.">
        <title>Genome analyses suggest the presence of polyploidy and recent human-driven expansions in eight global populations of the honeybee pathogen Nosema ceranae.</title>
        <authorList>
            <person name="Pelin A."/>
            <person name="Selman M."/>
            <person name="Aris-Brosou S."/>
            <person name="Farinelli L."/>
            <person name="Corradi N."/>
        </authorList>
    </citation>
    <scope>NUCLEOTIDE SEQUENCE [LARGE SCALE GENOMIC DNA]</scope>
    <source>
        <strain evidence="1 2">PA08 1199</strain>
    </source>
</reference>
<dbReference type="VEuPathDB" id="MicrosporidiaDB:NCER_101314"/>
<protein>
    <submittedName>
        <fullName evidence="1">Uncharacterized protein</fullName>
    </submittedName>
</protein>
<accession>A0A0F9YUB8</accession>
<evidence type="ECO:0000313" key="2">
    <source>
        <dbReference type="Proteomes" id="UP000034350"/>
    </source>
</evidence>
<dbReference type="VEuPathDB" id="MicrosporidiaDB:G9O61_00g005210"/>
<dbReference type="AlphaFoldDB" id="A0A0F9YUB8"/>
<gene>
    <name evidence="1" type="ORF">AAJ76_700014934</name>
</gene>
<dbReference type="GeneID" id="36321218"/>
<dbReference type="VEuPathDB" id="MicrosporidiaDB:AAJ76_700014934"/>
<organism evidence="1 2">
    <name type="scientific">Vairimorpha ceranae</name>
    <dbReference type="NCBI Taxonomy" id="40302"/>
    <lineage>
        <taxon>Eukaryota</taxon>
        <taxon>Fungi</taxon>
        <taxon>Fungi incertae sedis</taxon>
        <taxon>Microsporidia</taxon>
        <taxon>Nosematidae</taxon>
        <taxon>Vairimorpha</taxon>
    </lineage>
</organism>
<dbReference type="OrthoDB" id="2190614at2759"/>
<dbReference type="RefSeq" id="XP_024331794.1">
    <property type="nucleotide sequence ID" value="XM_024476266.1"/>
</dbReference>
<keyword evidence="2" id="KW-1185">Reference proteome</keyword>
<proteinExistence type="predicted"/>
<evidence type="ECO:0000313" key="1">
    <source>
        <dbReference type="EMBL" id="KKO76052.1"/>
    </source>
</evidence>
<dbReference type="Proteomes" id="UP000034350">
    <property type="component" value="Unassembled WGS sequence"/>
</dbReference>
<dbReference type="OMA" id="DINFFTH"/>
<sequence length="260" mass="31362">MEITENNLLRLLKYENIETSFILEKISNLLKIQFFRDGNVYTLGSKYFVLDINEKLTISYVDETMGDCFKYVEYYLSFFYEEKNFFEFFCFLKYYLHYLDVFLSAKSLSVETKIYKEEQCTLANFCPCIRNFKYCNIYFYSPKKDKYFFNVFTHRYEYHYFSNIFVTMPMTLHNKIDTKDSILNLAECYPSYFFTSEVLNYFFQNISVNLCYKNIILDLNIFVDKNGKIFINEKYDKKLSFLFKNGLSLQGSIECLQNLS</sequence>
<dbReference type="EMBL" id="JPQZ01000007">
    <property type="protein sequence ID" value="KKO76052.1"/>
    <property type="molecule type" value="Genomic_DNA"/>
</dbReference>
<name>A0A0F9YUB8_9MICR</name>
<comment type="caution">
    <text evidence="1">The sequence shown here is derived from an EMBL/GenBank/DDBJ whole genome shotgun (WGS) entry which is preliminary data.</text>
</comment>